<dbReference type="Pfam" id="PF00106">
    <property type="entry name" value="adh_short"/>
    <property type="match status" value="1"/>
</dbReference>
<gene>
    <name evidence="3" type="ORF">P8A20_31035</name>
</gene>
<evidence type="ECO:0000256" key="1">
    <source>
        <dbReference type="ARBA" id="ARBA00006484"/>
    </source>
</evidence>
<keyword evidence="4" id="KW-1185">Reference proteome</keyword>
<dbReference type="InterPro" id="IPR036291">
    <property type="entry name" value="NAD(P)-bd_dom_sf"/>
</dbReference>
<proteinExistence type="inferred from homology"/>
<dbReference type="PANTHER" id="PTHR43669:SF3">
    <property type="entry name" value="ALCOHOL DEHYDROGENASE, PUTATIVE (AFU_ORTHOLOGUE AFUA_3G03445)-RELATED"/>
    <property type="match status" value="1"/>
</dbReference>
<dbReference type="Gene3D" id="3.40.50.720">
    <property type="entry name" value="NAD(P)-binding Rossmann-like Domain"/>
    <property type="match status" value="1"/>
</dbReference>
<evidence type="ECO:0000256" key="2">
    <source>
        <dbReference type="ARBA" id="ARBA00023002"/>
    </source>
</evidence>
<accession>A0ABY9JNQ9</accession>
<evidence type="ECO:0000313" key="3">
    <source>
        <dbReference type="EMBL" id="WLQ67726.1"/>
    </source>
</evidence>
<organism evidence="3 4">
    <name type="scientific">Streptomyces glycanivorans</name>
    <dbReference type="NCBI Taxonomy" id="3033808"/>
    <lineage>
        <taxon>Bacteria</taxon>
        <taxon>Bacillati</taxon>
        <taxon>Actinomycetota</taxon>
        <taxon>Actinomycetes</taxon>
        <taxon>Kitasatosporales</taxon>
        <taxon>Streptomycetaceae</taxon>
        <taxon>Streptomyces</taxon>
    </lineage>
</organism>
<dbReference type="RefSeq" id="WP_306104674.1">
    <property type="nucleotide sequence ID" value="NZ_CP120983.1"/>
</dbReference>
<dbReference type="EC" id="1.-.-.-" evidence="3"/>
<dbReference type="GO" id="GO:0016491">
    <property type="term" value="F:oxidoreductase activity"/>
    <property type="evidence" value="ECO:0007669"/>
    <property type="project" value="UniProtKB-KW"/>
</dbReference>
<comment type="similarity">
    <text evidence="1">Belongs to the short-chain dehydrogenases/reductases (SDR) family.</text>
</comment>
<protein>
    <submittedName>
        <fullName evidence="3">SDR family NAD(P)-dependent oxidoreductase</fullName>
        <ecNumber evidence="3">1.-.-.-</ecNumber>
    </submittedName>
</protein>
<dbReference type="Proteomes" id="UP001224433">
    <property type="component" value="Chromosome"/>
</dbReference>
<dbReference type="CDD" id="cd05233">
    <property type="entry name" value="SDR_c"/>
    <property type="match status" value="1"/>
</dbReference>
<sequence length="172" mass="17233">MSADPLGLAGAPVLVAGATGRVGGAVARAFAARGAEVVVHGRNGRSTGALADALTAEYDVRAHPLTAGLTSPDAPRVLRAGLAAAGVDRLAVLVNCVTGYDGLPRPAAELTAAEFRAVLETDLVAVHTLVTTVLPLLAASGGARVVLLSSLAGVRGRPPPPTSAPRRRGWRG</sequence>
<dbReference type="SUPFAM" id="SSF51735">
    <property type="entry name" value="NAD(P)-binding Rossmann-fold domains"/>
    <property type="match status" value="1"/>
</dbReference>
<reference evidence="3 4" key="1">
    <citation type="submission" date="2023-03" db="EMBL/GenBank/DDBJ databases">
        <title>Isolation and description of six Streptomyces strains from soil environments, able to metabolize different microbial glucans.</title>
        <authorList>
            <person name="Widen T."/>
            <person name="Larsbrink J."/>
        </authorList>
    </citation>
    <scope>NUCLEOTIDE SEQUENCE [LARGE SCALE GENOMIC DNA]</scope>
    <source>
        <strain evidence="3 4">Alt3</strain>
    </source>
</reference>
<dbReference type="EMBL" id="CP120983">
    <property type="protein sequence ID" value="WLQ67726.1"/>
    <property type="molecule type" value="Genomic_DNA"/>
</dbReference>
<evidence type="ECO:0000313" key="4">
    <source>
        <dbReference type="Proteomes" id="UP001224433"/>
    </source>
</evidence>
<name>A0ABY9JNQ9_9ACTN</name>
<keyword evidence="2 3" id="KW-0560">Oxidoreductase</keyword>
<dbReference type="PANTHER" id="PTHR43669">
    <property type="entry name" value="5-KETO-D-GLUCONATE 5-REDUCTASE"/>
    <property type="match status" value="1"/>
</dbReference>
<dbReference type="InterPro" id="IPR002347">
    <property type="entry name" value="SDR_fam"/>
</dbReference>